<evidence type="ECO:0000256" key="3">
    <source>
        <dbReference type="ARBA" id="ARBA00022946"/>
    </source>
</evidence>
<dbReference type="InterPro" id="IPR001753">
    <property type="entry name" value="Enoyl-CoA_hydra/iso"/>
</dbReference>
<dbReference type="PANTHER" id="PTHR43602">
    <property type="match status" value="1"/>
</dbReference>
<accession>A0A4S2KFL0</accession>
<evidence type="ECO:0000256" key="2">
    <source>
        <dbReference type="ARBA" id="ARBA00022832"/>
    </source>
</evidence>
<name>A0A4S2KFL0_9HYME</name>
<gene>
    <name evidence="8" type="ORF">DBV15_07344</name>
</gene>
<dbReference type="Gene3D" id="3.90.226.10">
    <property type="entry name" value="2-enoyl-CoA Hydratase, Chain A, domain 1"/>
    <property type="match status" value="1"/>
</dbReference>
<evidence type="ECO:0000313" key="8">
    <source>
        <dbReference type="EMBL" id="TGZ46547.1"/>
    </source>
</evidence>
<keyword evidence="4" id="KW-0443">Lipid metabolism</keyword>
<comment type="caution">
    <text evidence="8">The sequence shown here is derived from an EMBL/GenBank/DDBJ whole genome shotgun (WGS) entry which is preliminary data.</text>
</comment>
<evidence type="ECO:0000256" key="6">
    <source>
        <dbReference type="ARBA" id="ARBA00037410"/>
    </source>
</evidence>
<dbReference type="CDD" id="cd06558">
    <property type="entry name" value="crotonase-like"/>
    <property type="match status" value="1"/>
</dbReference>
<dbReference type="Proteomes" id="UP000310200">
    <property type="component" value="Unassembled WGS sequence"/>
</dbReference>
<evidence type="ECO:0000256" key="4">
    <source>
        <dbReference type="ARBA" id="ARBA00023098"/>
    </source>
</evidence>
<evidence type="ECO:0000256" key="5">
    <source>
        <dbReference type="ARBA" id="ARBA00023128"/>
    </source>
</evidence>
<organism evidence="8 9">
    <name type="scientific">Temnothorax longispinosus</name>
    <dbReference type="NCBI Taxonomy" id="300112"/>
    <lineage>
        <taxon>Eukaryota</taxon>
        <taxon>Metazoa</taxon>
        <taxon>Ecdysozoa</taxon>
        <taxon>Arthropoda</taxon>
        <taxon>Hexapoda</taxon>
        <taxon>Insecta</taxon>
        <taxon>Pterygota</taxon>
        <taxon>Neoptera</taxon>
        <taxon>Endopterygota</taxon>
        <taxon>Hymenoptera</taxon>
        <taxon>Apocrita</taxon>
        <taxon>Aculeata</taxon>
        <taxon>Formicoidea</taxon>
        <taxon>Formicidae</taxon>
        <taxon>Myrmicinae</taxon>
        <taxon>Temnothorax</taxon>
    </lineage>
</organism>
<dbReference type="Pfam" id="PF00378">
    <property type="entry name" value="ECH_1"/>
    <property type="match status" value="1"/>
</dbReference>
<dbReference type="InterPro" id="IPR052377">
    <property type="entry name" value="Mitochondrial_ECH-domain"/>
</dbReference>
<dbReference type="STRING" id="300112.A0A4S2KFL0"/>
<dbReference type="SUPFAM" id="SSF52096">
    <property type="entry name" value="ClpP/crotonase"/>
    <property type="match status" value="1"/>
</dbReference>
<keyword evidence="9" id="KW-1185">Reference proteome</keyword>
<keyword evidence="3" id="KW-0809">Transit peptide</keyword>
<evidence type="ECO:0000256" key="7">
    <source>
        <dbReference type="ARBA" id="ARBA00040545"/>
    </source>
</evidence>
<reference evidence="8 9" key="1">
    <citation type="journal article" date="2019" name="Philos. Trans. R. Soc. Lond., B, Biol. Sci.">
        <title>Ant behaviour and brain gene expression of defending hosts depend on the ecological success of the intruding social parasite.</title>
        <authorList>
            <person name="Kaur R."/>
            <person name="Stoldt M."/>
            <person name="Jongepier E."/>
            <person name="Feldmeyer B."/>
            <person name="Menzel F."/>
            <person name="Bornberg-Bauer E."/>
            <person name="Foitzik S."/>
        </authorList>
    </citation>
    <scope>NUCLEOTIDE SEQUENCE [LARGE SCALE GENOMIC DNA]</scope>
    <source>
        <tissue evidence="8">Whole body</tissue>
    </source>
</reference>
<dbReference type="InterPro" id="IPR014748">
    <property type="entry name" value="Enoyl-CoA_hydra_C"/>
</dbReference>
<comment type="subcellular location">
    <subcellularLocation>
        <location evidence="1">Mitochondrion</location>
    </subcellularLocation>
</comment>
<dbReference type="AlphaFoldDB" id="A0A4S2KFL0"/>
<dbReference type="EMBL" id="QBLH01002850">
    <property type="protein sequence ID" value="TGZ46547.1"/>
    <property type="molecule type" value="Genomic_DNA"/>
</dbReference>
<dbReference type="InterPro" id="IPR029045">
    <property type="entry name" value="ClpP/crotonase-like_dom_sf"/>
</dbReference>
<dbReference type="GO" id="GO:0005739">
    <property type="term" value="C:mitochondrion"/>
    <property type="evidence" value="ECO:0007669"/>
    <property type="project" value="UniProtKB-SubCell"/>
</dbReference>
<protein>
    <recommendedName>
        <fullName evidence="7">Enoyl-CoA hydratase domain-containing protein 3, mitochondrial</fullName>
    </recommendedName>
</protein>
<dbReference type="GO" id="GO:0016836">
    <property type="term" value="F:hydro-lyase activity"/>
    <property type="evidence" value="ECO:0007669"/>
    <property type="project" value="TreeGrafter"/>
</dbReference>
<evidence type="ECO:0000313" key="9">
    <source>
        <dbReference type="Proteomes" id="UP000310200"/>
    </source>
</evidence>
<proteinExistence type="predicted"/>
<sequence length="464" mass="51215">MIVISRFAIRNGSAVSQGRYIARTLSTEKKYVETTERNGVRTIRLSDSSSRNSLSLEMLKTLVREIKRDEDNKDLRSIVLTSEPGKVFSAGHNLKELTAVNAKSHRDVFEICSELMRAISQSPVPVIAAVDGLAAAAGCQLIAACDIAVCTERSSFSTPGANLGIFCSTPGIPLVRNVPRKSAMYMLFTGLPISGTEAYECGLVSKVVANDKLDEEVRRITDAINTKSRSVVHIGKTFLYEQITLDISTAYALGTEKMRKYDKDKDKDKALPWLMNLTEATIAGGCLRLEASRRNEIRKTGRDRKRGSTPTASLATRRQLTRKLITELLFESCTDCGKMSSIPQGAFAVWKVRDNDERAVSMFAMEKKEKAEEKKENIFNSRPALEGWELTPLKYNSKLMNSIWGLYNRYSVHNFKKNTDAEEGARGGVAAAIWGAILENQPPAANAASATAEAPQIMRTGNRL</sequence>
<comment type="function">
    <text evidence="6">May play a role in fatty acid biosynthesis and insulin sensitivity.</text>
</comment>
<evidence type="ECO:0000256" key="1">
    <source>
        <dbReference type="ARBA" id="ARBA00004173"/>
    </source>
</evidence>
<keyword evidence="5" id="KW-0496">Mitochondrion</keyword>
<dbReference type="PANTHER" id="PTHR43602:SF1">
    <property type="entry name" value="ENOYL-COA HYDRATASE DOMAIN-CONTAINING PROTEIN 3, MITOCHONDRIAL"/>
    <property type="match status" value="1"/>
</dbReference>
<dbReference type="GO" id="GO:0006631">
    <property type="term" value="P:fatty acid metabolic process"/>
    <property type="evidence" value="ECO:0007669"/>
    <property type="project" value="UniProtKB-KW"/>
</dbReference>
<keyword evidence="2" id="KW-0276">Fatty acid metabolism</keyword>
<dbReference type="Gene3D" id="1.10.12.10">
    <property type="entry name" value="Lyase 2-enoyl-coa Hydratase, Chain A, domain 2"/>
    <property type="match status" value="1"/>
</dbReference>